<proteinExistence type="predicted"/>
<dbReference type="AlphaFoldDB" id="A0A0F9RPL6"/>
<evidence type="ECO:0000313" key="1">
    <source>
        <dbReference type="EMBL" id="KKN56679.1"/>
    </source>
</evidence>
<organism evidence="1">
    <name type="scientific">marine sediment metagenome</name>
    <dbReference type="NCBI Taxonomy" id="412755"/>
    <lineage>
        <taxon>unclassified sequences</taxon>
        <taxon>metagenomes</taxon>
        <taxon>ecological metagenomes</taxon>
    </lineage>
</organism>
<protein>
    <submittedName>
        <fullName evidence="1">Uncharacterized protein</fullName>
    </submittedName>
</protein>
<accession>A0A0F9RPL6</accession>
<name>A0A0F9RPL6_9ZZZZ</name>
<comment type="caution">
    <text evidence="1">The sequence shown here is derived from an EMBL/GenBank/DDBJ whole genome shotgun (WGS) entry which is preliminary data.</text>
</comment>
<reference evidence="1" key="1">
    <citation type="journal article" date="2015" name="Nature">
        <title>Complex archaea that bridge the gap between prokaryotes and eukaryotes.</title>
        <authorList>
            <person name="Spang A."/>
            <person name="Saw J.H."/>
            <person name="Jorgensen S.L."/>
            <person name="Zaremba-Niedzwiedzka K."/>
            <person name="Martijn J."/>
            <person name="Lind A.E."/>
            <person name="van Eijk R."/>
            <person name="Schleper C."/>
            <person name="Guy L."/>
            <person name="Ettema T.J."/>
        </authorList>
    </citation>
    <scope>NUCLEOTIDE SEQUENCE</scope>
</reference>
<sequence>MQTNIPNSKEMSNGVGGILIIEADHKQAEKDLFKCTKNAMPKKI</sequence>
<dbReference type="EMBL" id="LAZR01000835">
    <property type="protein sequence ID" value="KKN56679.1"/>
    <property type="molecule type" value="Genomic_DNA"/>
</dbReference>
<gene>
    <name evidence="1" type="ORF">LCGC14_0569960</name>
</gene>